<evidence type="ECO:0000256" key="7">
    <source>
        <dbReference type="SAM" id="MobiDB-lite"/>
    </source>
</evidence>
<evidence type="ECO:0000313" key="9">
    <source>
        <dbReference type="Proteomes" id="UP001150925"/>
    </source>
</evidence>
<keyword evidence="3" id="KW-0677">Repeat</keyword>
<comment type="pathway">
    <text evidence="1">Protein modification; protein ubiquitination.</text>
</comment>
<evidence type="ECO:0000256" key="5">
    <source>
        <dbReference type="ARBA" id="ARBA00038344"/>
    </source>
</evidence>
<dbReference type="EMBL" id="JANBPY010002948">
    <property type="protein sequence ID" value="KAJ1953183.1"/>
    <property type="molecule type" value="Genomic_DNA"/>
</dbReference>
<dbReference type="InterPro" id="IPR015943">
    <property type="entry name" value="WD40/YVTN_repeat-like_dom_sf"/>
</dbReference>
<accession>A0A9W8E3Z0</accession>
<keyword evidence="4" id="KW-0833">Ubl conjugation pathway</keyword>
<dbReference type="Pfam" id="PF00400">
    <property type="entry name" value="WD40"/>
    <property type="match status" value="3"/>
</dbReference>
<feature type="repeat" description="WD" evidence="6">
    <location>
        <begin position="1"/>
        <end position="23"/>
    </location>
</feature>
<dbReference type="SMART" id="SM00320">
    <property type="entry name" value="WD40"/>
    <property type="match status" value="5"/>
</dbReference>
<comment type="caution">
    <text evidence="8">The sequence shown here is derived from an EMBL/GenBank/DDBJ whole genome shotgun (WGS) entry which is preliminary data.</text>
</comment>
<dbReference type="OrthoDB" id="2096344at2759"/>
<dbReference type="PROSITE" id="PS00678">
    <property type="entry name" value="WD_REPEATS_1"/>
    <property type="match status" value="1"/>
</dbReference>
<dbReference type="AlphaFoldDB" id="A0A9W8E3Z0"/>
<feature type="region of interest" description="Disordered" evidence="7">
    <location>
        <begin position="336"/>
        <end position="356"/>
    </location>
</feature>
<dbReference type="InterPro" id="IPR036322">
    <property type="entry name" value="WD40_repeat_dom_sf"/>
</dbReference>
<dbReference type="InterPro" id="IPR001680">
    <property type="entry name" value="WD40_rpt"/>
</dbReference>
<evidence type="ECO:0000256" key="6">
    <source>
        <dbReference type="PROSITE-ProRule" id="PRU00221"/>
    </source>
</evidence>
<dbReference type="PANTHER" id="PTHR22852:SF0">
    <property type="entry name" value="DENTICLELESS PROTEIN HOMOLOG"/>
    <property type="match status" value="1"/>
</dbReference>
<evidence type="ECO:0008006" key="10">
    <source>
        <dbReference type="Google" id="ProtNLM"/>
    </source>
</evidence>
<evidence type="ECO:0000256" key="3">
    <source>
        <dbReference type="ARBA" id="ARBA00022737"/>
    </source>
</evidence>
<comment type="similarity">
    <text evidence="5">Belongs to the WD repeat cdt2 family.</text>
</comment>
<keyword evidence="2 6" id="KW-0853">WD repeat</keyword>
<dbReference type="InterPro" id="IPR051865">
    <property type="entry name" value="WD-repeat_CDT2_adapter"/>
</dbReference>
<evidence type="ECO:0000256" key="1">
    <source>
        <dbReference type="ARBA" id="ARBA00004906"/>
    </source>
</evidence>
<evidence type="ECO:0000313" key="8">
    <source>
        <dbReference type="EMBL" id="KAJ1953183.1"/>
    </source>
</evidence>
<gene>
    <name evidence="8" type="ORF">IWQ62_006057</name>
</gene>
<dbReference type="PANTHER" id="PTHR22852">
    <property type="entry name" value="LETHAL 2 DENTICLELESS PROTEIN RETINOIC ACID-REGULATED NUCLEAR MATRIX-ASSOCIATED PROTEIN"/>
    <property type="match status" value="1"/>
</dbReference>
<feature type="compositionally biased region" description="Polar residues" evidence="7">
    <location>
        <begin position="109"/>
        <end position="132"/>
    </location>
</feature>
<protein>
    <recommendedName>
        <fullName evidence="10">WD40 repeat-like protein</fullName>
    </recommendedName>
</protein>
<dbReference type="GO" id="GO:0043161">
    <property type="term" value="P:proteasome-mediated ubiquitin-dependent protein catabolic process"/>
    <property type="evidence" value="ECO:0007669"/>
    <property type="project" value="TreeGrafter"/>
</dbReference>
<dbReference type="InterPro" id="IPR019775">
    <property type="entry name" value="WD40_repeat_CS"/>
</dbReference>
<feature type="repeat" description="WD" evidence="6">
    <location>
        <begin position="292"/>
        <end position="334"/>
    </location>
</feature>
<dbReference type="Proteomes" id="UP001150925">
    <property type="component" value="Unassembled WGS sequence"/>
</dbReference>
<feature type="region of interest" description="Disordered" evidence="7">
    <location>
        <begin position="86"/>
        <end position="146"/>
    </location>
</feature>
<proteinExistence type="inferred from homology"/>
<dbReference type="PROSITE" id="PS50082">
    <property type="entry name" value="WD_REPEATS_2"/>
    <property type="match status" value="3"/>
</dbReference>
<feature type="repeat" description="WD" evidence="6">
    <location>
        <begin position="24"/>
        <end position="59"/>
    </location>
</feature>
<keyword evidence="9" id="KW-1185">Reference proteome</keyword>
<sequence>ILSASGDQLVKLWDVQQRRCIARFSGHQGTVKSVTCSAHHPAVFASGGRDGRVIIWDTRCSNGVGELNEGTYQPADIIGNAHSLLDLQPPGTGPATVPTSPRIRRAYSRPQSTSTSALSDSTFSGGSQTNMALSPRRGRSKPVTNNGGSVTSVVYMAHREHCLASAGVVNGTIKYWDTRQLGRHLGRSQPIPIEQSDLPMDKNRRPRAISALTRSPDGASLFAMSADHQIYMYNSYHLGQPVATFTAPSFRCASLYMKPATSHDSDFLAAGSSDHRIYVWAIASPSTPPLVLQSHTQEVGAVAWSRHQLDTLASCSDDGTLRLWQVDDRYAPQVREQYGKRSGENPPSDQGKDTDIGFAVAC</sequence>
<reference evidence="8" key="1">
    <citation type="submission" date="2022-07" db="EMBL/GenBank/DDBJ databases">
        <title>Phylogenomic reconstructions and comparative analyses of Kickxellomycotina fungi.</title>
        <authorList>
            <person name="Reynolds N.K."/>
            <person name="Stajich J.E."/>
            <person name="Barry K."/>
            <person name="Grigoriev I.V."/>
            <person name="Crous P."/>
            <person name="Smith M.E."/>
        </authorList>
    </citation>
    <scope>NUCLEOTIDE SEQUENCE</scope>
    <source>
        <strain evidence="8">RSA 1196</strain>
    </source>
</reference>
<feature type="non-terminal residue" evidence="8">
    <location>
        <position position="1"/>
    </location>
</feature>
<dbReference type="SUPFAM" id="SSF50978">
    <property type="entry name" value="WD40 repeat-like"/>
    <property type="match status" value="1"/>
</dbReference>
<dbReference type="PRINTS" id="PR00320">
    <property type="entry name" value="GPROTEINBRPT"/>
</dbReference>
<organism evidence="8 9">
    <name type="scientific">Dispira parvispora</name>
    <dbReference type="NCBI Taxonomy" id="1520584"/>
    <lineage>
        <taxon>Eukaryota</taxon>
        <taxon>Fungi</taxon>
        <taxon>Fungi incertae sedis</taxon>
        <taxon>Zoopagomycota</taxon>
        <taxon>Kickxellomycotina</taxon>
        <taxon>Dimargaritomycetes</taxon>
        <taxon>Dimargaritales</taxon>
        <taxon>Dimargaritaceae</taxon>
        <taxon>Dispira</taxon>
    </lineage>
</organism>
<evidence type="ECO:0000256" key="4">
    <source>
        <dbReference type="ARBA" id="ARBA00022786"/>
    </source>
</evidence>
<dbReference type="Gene3D" id="2.130.10.10">
    <property type="entry name" value="YVTN repeat-like/Quinoprotein amine dehydrogenase"/>
    <property type="match status" value="2"/>
</dbReference>
<evidence type="ECO:0000256" key="2">
    <source>
        <dbReference type="ARBA" id="ARBA00022574"/>
    </source>
</evidence>
<dbReference type="PROSITE" id="PS50294">
    <property type="entry name" value="WD_REPEATS_REGION"/>
    <property type="match status" value="2"/>
</dbReference>
<dbReference type="GO" id="GO:0005634">
    <property type="term" value="C:nucleus"/>
    <property type="evidence" value="ECO:0007669"/>
    <property type="project" value="TreeGrafter"/>
</dbReference>
<name>A0A9W8E3Z0_9FUNG</name>
<dbReference type="InterPro" id="IPR020472">
    <property type="entry name" value="WD40_PAC1"/>
</dbReference>
<dbReference type="GO" id="GO:0030674">
    <property type="term" value="F:protein-macromolecule adaptor activity"/>
    <property type="evidence" value="ECO:0007669"/>
    <property type="project" value="TreeGrafter"/>
</dbReference>